<evidence type="ECO:0000313" key="2">
    <source>
        <dbReference type="Proteomes" id="UP000291289"/>
    </source>
</evidence>
<dbReference type="OrthoDB" id="9991023at2"/>
<dbReference type="Proteomes" id="UP000291289">
    <property type="component" value="Unassembled WGS sequence"/>
</dbReference>
<protein>
    <submittedName>
        <fullName evidence="1">Uncharacterized protein</fullName>
    </submittedName>
</protein>
<dbReference type="EMBL" id="RXLP01000026">
    <property type="protein sequence ID" value="TCD53740.1"/>
    <property type="molecule type" value="Genomic_DNA"/>
</dbReference>
<reference evidence="1 2" key="1">
    <citation type="submission" date="2018-12" db="EMBL/GenBank/DDBJ databases">
        <title>Alloscrdovia theropitheci sp. nov: a novel taxon from the feces of the bleeding-herat monkey (Theropithecus geleda).</title>
        <authorList>
            <person name="Modesto M."/>
        </authorList>
    </citation>
    <scope>NUCLEOTIDE SEQUENCE [LARGE SCALE GENOMIC DNA]</scope>
    <source>
        <strain evidence="1 2">GLDI4/2</strain>
    </source>
</reference>
<evidence type="ECO:0000313" key="1">
    <source>
        <dbReference type="EMBL" id="TCD53740.1"/>
    </source>
</evidence>
<dbReference type="RefSeq" id="WP_131285052.1">
    <property type="nucleotide sequence ID" value="NZ_RXLP01000026.1"/>
</dbReference>
<organism evidence="1 2">
    <name type="scientific">Alloscardovia theropitheci</name>
    <dbReference type="NCBI Taxonomy" id="2496842"/>
    <lineage>
        <taxon>Bacteria</taxon>
        <taxon>Bacillati</taxon>
        <taxon>Actinomycetota</taxon>
        <taxon>Actinomycetes</taxon>
        <taxon>Bifidobacteriales</taxon>
        <taxon>Bifidobacteriaceae</taxon>
        <taxon>Alloscardovia</taxon>
    </lineage>
</organism>
<proteinExistence type="predicted"/>
<comment type="caution">
    <text evidence="1">The sequence shown here is derived from an EMBL/GenBank/DDBJ whole genome shotgun (WGS) entry which is preliminary data.</text>
</comment>
<gene>
    <name evidence="1" type="ORF">EJ419_07175</name>
</gene>
<keyword evidence="2" id="KW-1185">Reference proteome</keyword>
<dbReference type="AlphaFoldDB" id="A0A4R0QW74"/>
<sequence length="181" mass="21152">MQQIYHGRCNKGNKLTYYLIPDNNNDLYDIAFKFAQQFANTALANGDIKPLKKNKYENMLTAFIHTRLENMCAGGDDKAKGGIKVITLCEREHLPIYEHYWHFNTTIFKPTEPPNKKTQQIRHYAGEPPCPSNDLIYGLVMHIKPWNEEDDDVVRQDQNEHIKTAIDTYRKHVPNTQMCRK</sequence>
<accession>A0A4R0QW74</accession>
<name>A0A4R0QW74_9BIFI</name>